<feature type="compositionally biased region" description="Low complexity" evidence="2">
    <location>
        <begin position="379"/>
        <end position="402"/>
    </location>
</feature>
<dbReference type="AlphaFoldDB" id="A0AAN6X6Y8"/>
<reference evidence="3" key="1">
    <citation type="journal article" date="2023" name="Mol. Phylogenet. Evol.">
        <title>Genome-scale phylogeny and comparative genomics of the fungal order Sordariales.</title>
        <authorList>
            <person name="Hensen N."/>
            <person name="Bonometti L."/>
            <person name="Westerberg I."/>
            <person name="Brannstrom I.O."/>
            <person name="Guillou S."/>
            <person name="Cros-Aarteil S."/>
            <person name="Calhoun S."/>
            <person name="Haridas S."/>
            <person name="Kuo A."/>
            <person name="Mondo S."/>
            <person name="Pangilinan J."/>
            <person name="Riley R."/>
            <person name="LaButti K."/>
            <person name="Andreopoulos B."/>
            <person name="Lipzen A."/>
            <person name="Chen C."/>
            <person name="Yan M."/>
            <person name="Daum C."/>
            <person name="Ng V."/>
            <person name="Clum A."/>
            <person name="Steindorff A."/>
            <person name="Ohm R.A."/>
            <person name="Martin F."/>
            <person name="Silar P."/>
            <person name="Natvig D.O."/>
            <person name="Lalanne C."/>
            <person name="Gautier V."/>
            <person name="Ament-Velasquez S.L."/>
            <person name="Kruys A."/>
            <person name="Hutchinson M.I."/>
            <person name="Powell A.J."/>
            <person name="Barry K."/>
            <person name="Miller A.N."/>
            <person name="Grigoriev I.V."/>
            <person name="Debuchy R."/>
            <person name="Gladieux P."/>
            <person name="Hiltunen Thoren M."/>
            <person name="Johannesson H."/>
        </authorList>
    </citation>
    <scope>NUCLEOTIDE SEQUENCE</scope>
    <source>
        <strain evidence="3">CBS 315.58</strain>
    </source>
</reference>
<evidence type="ECO:0000256" key="2">
    <source>
        <dbReference type="SAM" id="MobiDB-lite"/>
    </source>
</evidence>
<comment type="caution">
    <text evidence="3">The sequence shown here is derived from an EMBL/GenBank/DDBJ whole genome shotgun (WGS) entry which is preliminary data.</text>
</comment>
<accession>A0AAN6X6Y8</accession>
<keyword evidence="1" id="KW-0175">Coiled coil</keyword>
<sequence>MAQSHSPMQSLLHVFPGGRSDDGSDVCDAQIGRRAILQAHQVQADRRVAPQRPTPVDHRVSTGTHGKASRARPTSRSEADHQWSILAQIPQIHQRRRIPPKTTSSTPLTKCSTKCSTKCPPRPRPVKVLASLTAFLIRNSATKACQQAARRFLRKQRFPPQLTKNNDLATCPLSSLLTKCPEFSRQVTSARTAHEFCHAGPPKNSASDTAYFKQVSPPRSPVLEDSKDDKIRRLQAQIDDLQSLKTEVKTLRREKDQLHLVLQYERHLGQLRTQLSSPQVLTITSHCSTVSIEPTDNFIALPTTALTGLRDALKIDANKPATAPALASSEVAALPFFARTGKALPSSSLAGKPASRASTLAALLAAPVDGPHLAVATPATAPFTPELKSTTPEPKSTKSTHPATRAPAQANKSFNGNKLSKGNKALVGNKTSRSPSPSTKTSIGSGSLCGTAFASRNQLFTHLRGSGHTRPGTMLSPMPSPTATTPTASSFKDFVMKNTSWRGGNVVPVDLSQLMAMVSSVSTGIRTSLGTGLAV</sequence>
<feature type="region of interest" description="Disordered" evidence="2">
    <location>
        <begin position="41"/>
        <end position="80"/>
    </location>
</feature>
<evidence type="ECO:0000313" key="4">
    <source>
        <dbReference type="Proteomes" id="UP001303160"/>
    </source>
</evidence>
<dbReference type="EMBL" id="MU864088">
    <property type="protein sequence ID" value="KAK4194161.1"/>
    <property type="molecule type" value="Genomic_DNA"/>
</dbReference>
<feature type="compositionally biased region" description="Low complexity" evidence="2">
    <location>
        <begin position="430"/>
        <end position="442"/>
    </location>
</feature>
<name>A0AAN6X6Y8_9PEZI</name>
<feature type="region of interest" description="Disordered" evidence="2">
    <location>
        <begin position="1"/>
        <end position="26"/>
    </location>
</feature>
<proteinExistence type="predicted"/>
<organism evidence="3 4">
    <name type="scientific">Triangularia verruculosa</name>
    <dbReference type="NCBI Taxonomy" id="2587418"/>
    <lineage>
        <taxon>Eukaryota</taxon>
        <taxon>Fungi</taxon>
        <taxon>Dikarya</taxon>
        <taxon>Ascomycota</taxon>
        <taxon>Pezizomycotina</taxon>
        <taxon>Sordariomycetes</taxon>
        <taxon>Sordariomycetidae</taxon>
        <taxon>Sordariales</taxon>
        <taxon>Podosporaceae</taxon>
        <taxon>Triangularia</taxon>
    </lineage>
</organism>
<feature type="region of interest" description="Disordered" evidence="2">
    <location>
        <begin position="464"/>
        <end position="486"/>
    </location>
</feature>
<feature type="region of interest" description="Disordered" evidence="2">
    <location>
        <begin position="379"/>
        <end position="447"/>
    </location>
</feature>
<protein>
    <submittedName>
        <fullName evidence="3">Uncharacterized protein</fullName>
    </submittedName>
</protein>
<evidence type="ECO:0000256" key="1">
    <source>
        <dbReference type="SAM" id="Coils"/>
    </source>
</evidence>
<dbReference type="Proteomes" id="UP001303160">
    <property type="component" value="Unassembled WGS sequence"/>
</dbReference>
<reference evidence="3" key="2">
    <citation type="submission" date="2023-05" db="EMBL/GenBank/DDBJ databases">
        <authorList>
            <consortium name="Lawrence Berkeley National Laboratory"/>
            <person name="Steindorff A."/>
            <person name="Hensen N."/>
            <person name="Bonometti L."/>
            <person name="Westerberg I."/>
            <person name="Brannstrom I.O."/>
            <person name="Guillou S."/>
            <person name="Cros-Aarteil S."/>
            <person name="Calhoun S."/>
            <person name="Haridas S."/>
            <person name="Kuo A."/>
            <person name="Mondo S."/>
            <person name="Pangilinan J."/>
            <person name="Riley R."/>
            <person name="Labutti K."/>
            <person name="Andreopoulos B."/>
            <person name="Lipzen A."/>
            <person name="Chen C."/>
            <person name="Yanf M."/>
            <person name="Daum C."/>
            <person name="Ng V."/>
            <person name="Clum A."/>
            <person name="Ohm R."/>
            <person name="Martin F."/>
            <person name="Silar P."/>
            <person name="Natvig D."/>
            <person name="Lalanne C."/>
            <person name="Gautier V."/>
            <person name="Ament-Velasquez S.L."/>
            <person name="Kruys A."/>
            <person name="Hutchinson M.I."/>
            <person name="Powell A.J."/>
            <person name="Barry K."/>
            <person name="Miller A.N."/>
            <person name="Grigoriev I.V."/>
            <person name="Debuchy R."/>
            <person name="Gladieux P."/>
            <person name="Thoren M.H."/>
            <person name="Johannesson H."/>
        </authorList>
    </citation>
    <scope>NUCLEOTIDE SEQUENCE</scope>
    <source>
        <strain evidence="3">CBS 315.58</strain>
    </source>
</reference>
<gene>
    <name evidence="3" type="ORF">QBC40DRAFT_321226</name>
</gene>
<feature type="coiled-coil region" evidence="1">
    <location>
        <begin position="224"/>
        <end position="261"/>
    </location>
</feature>
<feature type="compositionally biased region" description="Polar residues" evidence="2">
    <location>
        <begin position="410"/>
        <end position="420"/>
    </location>
</feature>
<keyword evidence="4" id="KW-1185">Reference proteome</keyword>
<evidence type="ECO:0000313" key="3">
    <source>
        <dbReference type="EMBL" id="KAK4194161.1"/>
    </source>
</evidence>